<dbReference type="AlphaFoldDB" id="A0A9N8KXM3"/>
<dbReference type="InterPro" id="IPR019147">
    <property type="entry name" value="SWAP_N_domain"/>
</dbReference>
<keyword evidence="10" id="KW-1185">Reference proteome</keyword>
<feature type="compositionally biased region" description="Basic residues" evidence="7">
    <location>
        <begin position="687"/>
        <end position="700"/>
    </location>
</feature>
<proteinExistence type="predicted"/>
<dbReference type="SUPFAM" id="SSF109905">
    <property type="entry name" value="Surp module (SWAP domain)"/>
    <property type="match status" value="2"/>
</dbReference>
<feature type="region of interest" description="Disordered" evidence="7">
    <location>
        <begin position="460"/>
        <end position="538"/>
    </location>
</feature>
<keyword evidence="2" id="KW-0677">Repeat</keyword>
<feature type="region of interest" description="Disordered" evidence="7">
    <location>
        <begin position="334"/>
        <end position="401"/>
    </location>
</feature>
<accession>A0A9N8KXM3</accession>
<feature type="compositionally biased region" description="Basic and acidic residues" evidence="7">
    <location>
        <begin position="765"/>
        <end position="786"/>
    </location>
</feature>
<dbReference type="InterPro" id="IPR035967">
    <property type="entry name" value="SWAP/Surp_sf"/>
</dbReference>
<evidence type="ECO:0000256" key="6">
    <source>
        <dbReference type="ARBA" id="ARBA00023187"/>
    </source>
</evidence>
<keyword evidence="5" id="KW-0804">Transcription</keyword>
<evidence type="ECO:0000256" key="3">
    <source>
        <dbReference type="ARBA" id="ARBA00022884"/>
    </source>
</evidence>
<feature type="compositionally biased region" description="Polar residues" evidence="7">
    <location>
        <begin position="908"/>
        <end position="922"/>
    </location>
</feature>
<dbReference type="OrthoDB" id="5836667at2759"/>
<evidence type="ECO:0000256" key="5">
    <source>
        <dbReference type="ARBA" id="ARBA00023163"/>
    </source>
</evidence>
<dbReference type="Pfam" id="PF09750">
    <property type="entry name" value="DRY_EERY"/>
    <property type="match status" value="1"/>
</dbReference>
<evidence type="ECO:0000256" key="4">
    <source>
        <dbReference type="ARBA" id="ARBA00023015"/>
    </source>
</evidence>
<dbReference type="SMART" id="SM00648">
    <property type="entry name" value="SWAP"/>
    <property type="match status" value="2"/>
</dbReference>
<keyword evidence="3" id="KW-0694">RNA-binding</keyword>
<keyword evidence="6" id="KW-0508">mRNA splicing</keyword>
<evidence type="ECO:0000256" key="7">
    <source>
        <dbReference type="SAM" id="MobiDB-lite"/>
    </source>
</evidence>
<keyword evidence="4" id="KW-0805">Transcription regulation</keyword>
<feature type="compositionally biased region" description="Basic and acidic residues" evidence="7">
    <location>
        <begin position="701"/>
        <end position="733"/>
    </location>
</feature>
<name>A0A9N8KXM3_CHRIL</name>
<dbReference type="Proteomes" id="UP001154114">
    <property type="component" value="Chromosome 21"/>
</dbReference>
<feature type="domain" description="SURP motif" evidence="8">
    <location>
        <begin position="413"/>
        <end position="453"/>
    </location>
</feature>
<evidence type="ECO:0000256" key="1">
    <source>
        <dbReference type="ARBA" id="ARBA00022664"/>
    </source>
</evidence>
<dbReference type="GO" id="GO:0003723">
    <property type="term" value="F:RNA binding"/>
    <property type="evidence" value="ECO:0007669"/>
    <property type="project" value="UniProtKB-KW"/>
</dbReference>
<keyword evidence="1" id="KW-0507">mRNA processing</keyword>
<dbReference type="PANTHER" id="PTHR13161:SF15">
    <property type="entry name" value="SPLICING FACTOR, SUPPRESSOR OF WHITE-APRICOT HOMOLOG"/>
    <property type="match status" value="1"/>
</dbReference>
<dbReference type="PROSITE" id="PS50128">
    <property type="entry name" value="SURP"/>
    <property type="match status" value="2"/>
</dbReference>
<dbReference type="GO" id="GO:0000395">
    <property type="term" value="P:mRNA 5'-splice site recognition"/>
    <property type="evidence" value="ECO:0007669"/>
    <property type="project" value="TreeGrafter"/>
</dbReference>
<dbReference type="InterPro" id="IPR000061">
    <property type="entry name" value="Surp"/>
</dbReference>
<feature type="region of interest" description="Disordered" evidence="7">
    <location>
        <begin position="622"/>
        <end position="786"/>
    </location>
</feature>
<feature type="compositionally biased region" description="Pro residues" evidence="7">
    <location>
        <begin position="343"/>
        <end position="354"/>
    </location>
</feature>
<feature type="compositionally biased region" description="Basic and acidic residues" evidence="7">
    <location>
        <begin position="970"/>
        <end position="979"/>
    </location>
</feature>
<dbReference type="EMBL" id="LR824024">
    <property type="protein sequence ID" value="CAD0204312.1"/>
    <property type="molecule type" value="Genomic_DNA"/>
</dbReference>
<evidence type="ECO:0000259" key="8">
    <source>
        <dbReference type="PROSITE" id="PS50128"/>
    </source>
</evidence>
<dbReference type="SMART" id="SM01141">
    <property type="entry name" value="DRY_EERY"/>
    <property type="match status" value="1"/>
</dbReference>
<evidence type="ECO:0000256" key="2">
    <source>
        <dbReference type="ARBA" id="ARBA00022737"/>
    </source>
</evidence>
<organism evidence="9 10">
    <name type="scientific">Chrysodeixis includens</name>
    <name type="common">Soybean looper</name>
    <name type="synonym">Pseudoplusia includens</name>
    <dbReference type="NCBI Taxonomy" id="689277"/>
    <lineage>
        <taxon>Eukaryota</taxon>
        <taxon>Metazoa</taxon>
        <taxon>Ecdysozoa</taxon>
        <taxon>Arthropoda</taxon>
        <taxon>Hexapoda</taxon>
        <taxon>Insecta</taxon>
        <taxon>Pterygota</taxon>
        <taxon>Neoptera</taxon>
        <taxon>Endopterygota</taxon>
        <taxon>Lepidoptera</taxon>
        <taxon>Glossata</taxon>
        <taxon>Ditrysia</taxon>
        <taxon>Noctuoidea</taxon>
        <taxon>Noctuidae</taxon>
        <taxon>Plusiinae</taxon>
        <taxon>Chrysodeixis</taxon>
    </lineage>
</organism>
<feature type="compositionally biased region" description="Polar residues" evidence="7">
    <location>
        <begin position="369"/>
        <end position="382"/>
    </location>
</feature>
<feature type="domain" description="SURP motif" evidence="8">
    <location>
        <begin position="185"/>
        <end position="227"/>
    </location>
</feature>
<feature type="compositionally biased region" description="Basic residues" evidence="7">
    <location>
        <begin position="830"/>
        <end position="840"/>
    </location>
</feature>
<feature type="compositionally biased region" description="Basic and acidic residues" evidence="7">
    <location>
        <begin position="663"/>
        <end position="685"/>
    </location>
</feature>
<dbReference type="FunFam" id="1.10.10.790:FF:000002">
    <property type="entry name" value="Splicing factor 3A subunit 1"/>
    <property type="match status" value="1"/>
</dbReference>
<feature type="compositionally biased region" description="Polar residues" evidence="7">
    <location>
        <begin position="634"/>
        <end position="643"/>
    </location>
</feature>
<feature type="compositionally biased region" description="Basic residues" evidence="7">
    <location>
        <begin position="872"/>
        <end position="891"/>
    </location>
</feature>
<dbReference type="InterPro" id="IPR040397">
    <property type="entry name" value="SWAP"/>
</dbReference>
<dbReference type="Pfam" id="PF01805">
    <property type="entry name" value="Surp"/>
    <property type="match status" value="2"/>
</dbReference>
<reference evidence="9" key="1">
    <citation type="submission" date="2021-12" db="EMBL/GenBank/DDBJ databases">
        <authorList>
            <person name="King R."/>
        </authorList>
    </citation>
    <scope>NUCLEOTIDE SEQUENCE</scope>
</reference>
<dbReference type="PANTHER" id="PTHR13161">
    <property type="entry name" value="SPLICING FACTOR SUPPRESSOR OF WHITE APRICOT"/>
    <property type="match status" value="1"/>
</dbReference>
<dbReference type="Gene3D" id="1.10.10.790">
    <property type="entry name" value="Surp module"/>
    <property type="match status" value="2"/>
</dbReference>
<protein>
    <recommendedName>
        <fullName evidence="8">SURP motif domain-containing protein</fullName>
    </recommendedName>
</protein>
<gene>
    <name evidence="9" type="ORF">CINC_LOCUS6621</name>
</gene>
<feature type="compositionally biased region" description="Pro residues" evidence="7">
    <location>
        <begin position="307"/>
        <end position="321"/>
    </location>
</feature>
<feature type="region of interest" description="Disordered" evidence="7">
    <location>
        <begin position="297"/>
        <end position="321"/>
    </location>
</feature>
<feature type="compositionally biased region" description="Basic and acidic residues" evidence="7">
    <location>
        <begin position="644"/>
        <end position="655"/>
    </location>
</feature>
<feature type="compositionally biased region" description="Basic and acidic residues" evidence="7">
    <location>
        <begin position="819"/>
        <end position="829"/>
    </location>
</feature>
<evidence type="ECO:0000313" key="10">
    <source>
        <dbReference type="Proteomes" id="UP001154114"/>
    </source>
</evidence>
<feature type="compositionally biased region" description="Basic and acidic residues" evidence="7">
    <location>
        <begin position="509"/>
        <end position="526"/>
    </location>
</feature>
<sequence length="979" mass="112256">MSLKWTGGQSDSGILRKSDFKEKKEDLFVFGYSCKLFRDDDKALHIDQGKHLIPWMGDETLKIDRYDARGALHDLSSLEAPPGGYDFRVELTRSELDVEQLCDEERYRALHTDEDEEEMYKEEELKRLHAAGYGQVGFNYDTPTEPQPPAQPPEVDEEPFTPAPAFRALLPTDTVFPETLKQNAIIEKTAKFIASQGAQMEILIKAKQGDNPQFKFLNRDSTLHPYYTALIALVKADKWPEKKVEVVEEKPPENEEYLHPSLASTVIESAPAIPSIHYKPSADCDYTMLISKMRGEGEGAGGGAGDVPPPGTSPPRAPAPPACIYRAPVMYGKGQDGNHVDPPIQPLYQPPFYPYPDQKAPARQDPPSLKSTGLSLMKNYNTDSDSDMSDFDDSSSTDSKDIIITPPEEIQVVIDKMASYVARNGDEFADIVRAKNDPRFTFLEPDNQYHAYYRRLMQQKRGGDVNGKDKKKKASAPVSFSIKKLKEPDPILPKPALPYESSSDEDSEKQDKDKQTDKQEEAKEPPKIAPQTFPSNDIPPVVVYKINEQTHNDEPPVKEPVLVANPTPPPIPTTTPEEKEIPNLEPSVMVASETVKPLHPVTMQVQNIEPFDKLERCEWERDSPFGMEIDSPQIKENLSPISRQDTDSPLKRRENPFIMNKESPLKKESPSKRDKESPRRKDSPYRRSPHRRDKKKHRDRKKEYRSKSRESRRSERKSVEREKKRERETEKESKKYKHKQEELENEIISLEDNSDDLIDLTGDQSDSKAECETEGERAKQQERRRRAAEFLRKVGVDPAAAALPTSSLASAMVDTLESLRKKKAEEEEKRRRRDKRRHKDRKDYDSESHRKSKRRKYKSSDENDESDFDTTKKKKRKKERKHSSKNKRKRRREAEEDMEEAPAPVNIDLTNTLKELRTSSPTKELGLDIESTLINFLRQQSSDEENTRDKRRKKEEREYSEGEWSSDSEGDSKSSESMR</sequence>
<feature type="region of interest" description="Disordered" evidence="7">
    <location>
        <begin position="819"/>
        <end position="979"/>
    </location>
</feature>
<feature type="region of interest" description="Disordered" evidence="7">
    <location>
        <begin position="551"/>
        <end position="582"/>
    </location>
</feature>
<evidence type="ECO:0000313" key="9">
    <source>
        <dbReference type="EMBL" id="CAD0204312.1"/>
    </source>
</evidence>
<feature type="compositionally biased region" description="Acidic residues" evidence="7">
    <location>
        <begin position="384"/>
        <end position="395"/>
    </location>
</feature>